<dbReference type="GO" id="GO:0000976">
    <property type="term" value="F:transcription cis-regulatory region binding"/>
    <property type="evidence" value="ECO:0007669"/>
    <property type="project" value="TreeGrafter"/>
</dbReference>
<keyword evidence="2" id="KW-0902">Two-component regulatory system</keyword>
<keyword evidence="3" id="KW-0805">Transcription regulation</keyword>
<dbReference type="PANTHER" id="PTHR48111">
    <property type="entry name" value="REGULATOR OF RPOS"/>
    <property type="match status" value="1"/>
</dbReference>
<dbReference type="GO" id="GO:0000156">
    <property type="term" value="F:phosphorelay response regulator activity"/>
    <property type="evidence" value="ECO:0007669"/>
    <property type="project" value="TreeGrafter"/>
</dbReference>
<dbReference type="Gene3D" id="3.40.50.2300">
    <property type="match status" value="1"/>
</dbReference>
<evidence type="ECO:0000256" key="6">
    <source>
        <dbReference type="PROSITE-ProRule" id="PRU00169"/>
    </source>
</evidence>
<dbReference type="SMART" id="SM00448">
    <property type="entry name" value="REC"/>
    <property type="match status" value="1"/>
</dbReference>
<dbReference type="PROSITE" id="PS51755">
    <property type="entry name" value="OMPR_PHOB"/>
    <property type="match status" value="1"/>
</dbReference>
<dbReference type="RefSeq" id="WP_149307761.1">
    <property type="nucleotide sequence ID" value="NZ_SRSD01000006.1"/>
</dbReference>
<name>A0A5A9XH57_9BACT</name>
<dbReference type="GO" id="GO:0006355">
    <property type="term" value="P:regulation of DNA-templated transcription"/>
    <property type="evidence" value="ECO:0007669"/>
    <property type="project" value="InterPro"/>
</dbReference>
<dbReference type="CDD" id="cd00383">
    <property type="entry name" value="trans_reg_C"/>
    <property type="match status" value="1"/>
</dbReference>
<dbReference type="AlphaFoldDB" id="A0A5A9XH57"/>
<dbReference type="Pfam" id="PF00486">
    <property type="entry name" value="Trans_reg_C"/>
    <property type="match status" value="1"/>
</dbReference>
<dbReference type="SUPFAM" id="SSF46894">
    <property type="entry name" value="C-terminal effector domain of the bipartite response regulators"/>
    <property type="match status" value="1"/>
</dbReference>
<evidence type="ECO:0000256" key="2">
    <source>
        <dbReference type="ARBA" id="ARBA00023012"/>
    </source>
</evidence>
<feature type="domain" description="OmpR/PhoB-type" evidence="9">
    <location>
        <begin position="124"/>
        <end position="218"/>
    </location>
</feature>
<evidence type="ECO:0000256" key="5">
    <source>
        <dbReference type="ARBA" id="ARBA00023163"/>
    </source>
</evidence>
<keyword evidence="5" id="KW-0804">Transcription</keyword>
<comment type="caution">
    <text evidence="10">The sequence shown here is derived from an EMBL/GenBank/DDBJ whole genome shotgun (WGS) entry which is preliminary data.</text>
</comment>
<protein>
    <submittedName>
        <fullName evidence="10">Response regulator</fullName>
    </submittedName>
</protein>
<accession>A0A5A9XH57</accession>
<dbReference type="Gene3D" id="1.10.10.10">
    <property type="entry name" value="Winged helix-like DNA-binding domain superfamily/Winged helix DNA-binding domain"/>
    <property type="match status" value="1"/>
</dbReference>
<dbReference type="InterPro" id="IPR036388">
    <property type="entry name" value="WH-like_DNA-bd_sf"/>
</dbReference>
<evidence type="ECO:0000256" key="1">
    <source>
        <dbReference type="ARBA" id="ARBA00022553"/>
    </source>
</evidence>
<dbReference type="FunFam" id="3.40.50.2300:FF:000002">
    <property type="entry name" value="DNA-binding response regulator PhoP"/>
    <property type="match status" value="1"/>
</dbReference>
<organism evidence="10 11">
    <name type="scientific">Oryzomonas rubra</name>
    <dbReference type="NCBI Taxonomy" id="2509454"/>
    <lineage>
        <taxon>Bacteria</taxon>
        <taxon>Pseudomonadati</taxon>
        <taxon>Thermodesulfobacteriota</taxon>
        <taxon>Desulfuromonadia</taxon>
        <taxon>Geobacterales</taxon>
        <taxon>Geobacteraceae</taxon>
        <taxon>Oryzomonas</taxon>
    </lineage>
</organism>
<dbReference type="Pfam" id="PF00072">
    <property type="entry name" value="Response_reg"/>
    <property type="match status" value="1"/>
</dbReference>
<dbReference type="InterPro" id="IPR011006">
    <property type="entry name" value="CheY-like_superfamily"/>
</dbReference>
<dbReference type="InterPro" id="IPR039420">
    <property type="entry name" value="WalR-like"/>
</dbReference>
<evidence type="ECO:0000256" key="4">
    <source>
        <dbReference type="ARBA" id="ARBA00023125"/>
    </source>
</evidence>
<dbReference type="GO" id="GO:0032993">
    <property type="term" value="C:protein-DNA complex"/>
    <property type="evidence" value="ECO:0007669"/>
    <property type="project" value="TreeGrafter"/>
</dbReference>
<keyword evidence="4 7" id="KW-0238">DNA-binding</keyword>
<dbReference type="EMBL" id="SRSD01000006">
    <property type="protein sequence ID" value="KAA0891399.1"/>
    <property type="molecule type" value="Genomic_DNA"/>
</dbReference>
<dbReference type="CDD" id="cd17624">
    <property type="entry name" value="REC_OmpR_PmrA-like"/>
    <property type="match status" value="1"/>
</dbReference>
<feature type="DNA-binding region" description="OmpR/PhoB-type" evidence="7">
    <location>
        <begin position="124"/>
        <end position="218"/>
    </location>
</feature>
<evidence type="ECO:0000259" key="9">
    <source>
        <dbReference type="PROSITE" id="PS51755"/>
    </source>
</evidence>
<dbReference type="GO" id="GO:0005829">
    <property type="term" value="C:cytosol"/>
    <property type="evidence" value="ECO:0007669"/>
    <property type="project" value="TreeGrafter"/>
</dbReference>
<keyword evidence="11" id="KW-1185">Reference proteome</keyword>
<dbReference type="PROSITE" id="PS50110">
    <property type="entry name" value="RESPONSE_REGULATORY"/>
    <property type="match status" value="1"/>
</dbReference>
<feature type="domain" description="Response regulatory" evidence="8">
    <location>
        <begin position="2"/>
        <end position="116"/>
    </location>
</feature>
<evidence type="ECO:0000313" key="10">
    <source>
        <dbReference type="EMBL" id="KAA0891399.1"/>
    </source>
</evidence>
<proteinExistence type="predicted"/>
<dbReference type="SMART" id="SM00862">
    <property type="entry name" value="Trans_reg_C"/>
    <property type="match status" value="1"/>
</dbReference>
<dbReference type="InterPro" id="IPR016032">
    <property type="entry name" value="Sig_transdc_resp-reg_C-effctor"/>
</dbReference>
<evidence type="ECO:0000256" key="3">
    <source>
        <dbReference type="ARBA" id="ARBA00023015"/>
    </source>
</evidence>
<dbReference type="SUPFAM" id="SSF52172">
    <property type="entry name" value="CheY-like"/>
    <property type="match status" value="1"/>
</dbReference>
<gene>
    <name evidence="10" type="ORF">ET418_11500</name>
</gene>
<dbReference type="PANTHER" id="PTHR48111:SF67">
    <property type="entry name" value="TRANSCRIPTIONAL REGULATORY PROTEIN TCTD"/>
    <property type="match status" value="1"/>
</dbReference>
<keyword evidence="1 6" id="KW-0597">Phosphoprotein</keyword>
<evidence type="ECO:0000313" key="11">
    <source>
        <dbReference type="Proteomes" id="UP000324298"/>
    </source>
</evidence>
<sequence>MRVLLVEDDRMIGEATMQALKDAAYAVDWVRDGDQALDAVETGEYDVMLLDLGLPKEDGLVVLERMRSRGDATAVLIVTARDGLDDRIRGLDLGADDYLVKPFAAGELLARMRAVARRKGGQVAVLLTNGALCLDPVTKEAGFGERRCRLSAREFALLQALLVRPGAILSRQDLETRIYGWNEEVESNAVEFLIHSVRKKLGSEAIRNVRGLGWMVDRHP</sequence>
<dbReference type="InterPro" id="IPR001789">
    <property type="entry name" value="Sig_transdc_resp-reg_receiver"/>
</dbReference>
<evidence type="ECO:0000259" key="8">
    <source>
        <dbReference type="PROSITE" id="PS50110"/>
    </source>
</evidence>
<reference evidence="10 11" key="1">
    <citation type="submission" date="2019-04" db="EMBL/GenBank/DDBJ databases">
        <title>Geobacter ruber sp. nov., ferric-reducing bacteria isolated from paddy soil.</title>
        <authorList>
            <person name="Xu Z."/>
            <person name="Masuda Y."/>
            <person name="Itoh H."/>
            <person name="Senoo K."/>
        </authorList>
    </citation>
    <scope>NUCLEOTIDE SEQUENCE [LARGE SCALE GENOMIC DNA]</scope>
    <source>
        <strain evidence="10 11">Red88</strain>
    </source>
</reference>
<evidence type="ECO:0000256" key="7">
    <source>
        <dbReference type="PROSITE-ProRule" id="PRU01091"/>
    </source>
</evidence>
<dbReference type="Proteomes" id="UP000324298">
    <property type="component" value="Unassembled WGS sequence"/>
</dbReference>
<feature type="modified residue" description="4-aspartylphosphate" evidence="6">
    <location>
        <position position="51"/>
    </location>
</feature>
<dbReference type="InterPro" id="IPR001867">
    <property type="entry name" value="OmpR/PhoB-type_DNA-bd"/>
</dbReference>
<dbReference type="OrthoDB" id="9793321at2"/>
<dbReference type="Gene3D" id="6.10.250.690">
    <property type="match status" value="1"/>
</dbReference>